<dbReference type="InterPro" id="IPR036749">
    <property type="entry name" value="Expansin_CBD_sf"/>
</dbReference>
<feature type="signal peptide" evidence="2">
    <location>
        <begin position="1"/>
        <end position="24"/>
    </location>
</feature>
<evidence type="ECO:0000256" key="1">
    <source>
        <dbReference type="RuleBase" id="RU003460"/>
    </source>
</evidence>
<feature type="domain" description="Expansin-like EG45" evidence="3">
    <location>
        <begin position="46"/>
        <end position="151"/>
    </location>
</feature>
<dbReference type="AlphaFoldDB" id="I3SQI8"/>
<dbReference type="GO" id="GO:0009653">
    <property type="term" value="P:anatomical structure morphogenesis"/>
    <property type="evidence" value="ECO:0007669"/>
    <property type="project" value="UniProtKB-ARBA"/>
</dbReference>
<dbReference type="InterPro" id="IPR007117">
    <property type="entry name" value="Expansin_CBD"/>
</dbReference>
<keyword evidence="2" id="KW-0732">Signal</keyword>
<organism evidence="5">
    <name type="scientific">Lotus japonicus</name>
    <name type="common">Lotus corniculatus var. japonicus</name>
    <dbReference type="NCBI Taxonomy" id="34305"/>
    <lineage>
        <taxon>Eukaryota</taxon>
        <taxon>Viridiplantae</taxon>
        <taxon>Streptophyta</taxon>
        <taxon>Embryophyta</taxon>
        <taxon>Tracheophyta</taxon>
        <taxon>Spermatophyta</taxon>
        <taxon>Magnoliopsida</taxon>
        <taxon>eudicotyledons</taxon>
        <taxon>Gunneridae</taxon>
        <taxon>Pentapetalae</taxon>
        <taxon>rosids</taxon>
        <taxon>fabids</taxon>
        <taxon>Fabales</taxon>
        <taxon>Fabaceae</taxon>
        <taxon>Papilionoideae</taxon>
        <taxon>50 kb inversion clade</taxon>
        <taxon>NPAAA clade</taxon>
        <taxon>Hologalegina</taxon>
        <taxon>robinioid clade</taxon>
        <taxon>Loteae</taxon>
        <taxon>Lotus</taxon>
    </lineage>
</organism>
<evidence type="ECO:0000259" key="3">
    <source>
        <dbReference type="PROSITE" id="PS50842"/>
    </source>
</evidence>
<accession>I3SQI8</accession>
<dbReference type="InterPro" id="IPR007112">
    <property type="entry name" value="Expansin/allergen_DPBB_dom"/>
</dbReference>
<dbReference type="EMBL" id="BT142736">
    <property type="protein sequence ID" value="AFK42530.1"/>
    <property type="molecule type" value="mRNA"/>
</dbReference>
<sequence>MEPNFKHQIGLICVLLIFPALCSGKEYYTKSRASYYGTSDGYGTPSGACGFGGYGRTVNGGNVAAVSAKLWKNGGGCGACYQVRCKIAQYCDYNGAYVVATDYGEGDRTDFILSPRAFSKLGRNKNASEALKKYGVLDVEYKRVPCTFKGNNIVFQINEHSSNPGYFAIVILYVGGTSDITAVEILRKEYRPWEPLRRSYGAVFDIANPPTGEIRLKFQVSDGTEPKIAIPANWKAGTTYSTKLA</sequence>
<dbReference type="CDD" id="cd22277">
    <property type="entry name" value="DPBB_EXLB_N"/>
    <property type="match status" value="1"/>
</dbReference>
<dbReference type="InterPro" id="IPR036908">
    <property type="entry name" value="RlpA-like_sf"/>
</dbReference>
<dbReference type="SUPFAM" id="SSF50685">
    <property type="entry name" value="Barwin-like endoglucanases"/>
    <property type="match status" value="1"/>
</dbReference>
<dbReference type="Pfam" id="PF03330">
    <property type="entry name" value="DPBB_1"/>
    <property type="match status" value="1"/>
</dbReference>
<dbReference type="Pfam" id="PF01357">
    <property type="entry name" value="Expansin_C"/>
    <property type="match status" value="1"/>
</dbReference>
<dbReference type="InterPro" id="IPR009009">
    <property type="entry name" value="RlpA-like_DPBB"/>
</dbReference>
<protein>
    <recommendedName>
        <fullName evidence="6">Expansin-like B1</fullName>
    </recommendedName>
</protein>
<feature type="chain" id="PRO_5003679696" description="Expansin-like B1" evidence="2">
    <location>
        <begin position="25"/>
        <end position="245"/>
    </location>
</feature>
<dbReference type="PANTHER" id="PTHR31692:SF10">
    <property type="entry name" value="EXPANSIN-B1-LIKE PROTEIN"/>
    <property type="match status" value="1"/>
</dbReference>
<proteinExistence type="evidence at transcript level"/>
<dbReference type="Gene3D" id="2.40.40.10">
    <property type="entry name" value="RlpA-like domain"/>
    <property type="match status" value="1"/>
</dbReference>
<dbReference type="Gene3D" id="2.60.40.760">
    <property type="entry name" value="Expansin, cellulose-binding-like domain"/>
    <property type="match status" value="1"/>
</dbReference>
<evidence type="ECO:0000313" key="5">
    <source>
        <dbReference type="EMBL" id="AFK42530.1"/>
    </source>
</evidence>
<reference evidence="5" key="1">
    <citation type="submission" date="2012-05" db="EMBL/GenBank/DDBJ databases">
        <authorList>
            <person name="Krishnakumar V."/>
            <person name="Cheung F."/>
            <person name="Xiao Y."/>
            <person name="Chan A."/>
            <person name="Moskal W.A."/>
            <person name="Town C.D."/>
        </authorList>
    </citation>
    <scope>NUCLEOTIDE SEQUENCE</scope>
</reference>
<dbReference type="SUPFAM" id="SSF49590">
    <property type="entry name" value="PHL pollen allergen"/>
    <property type="match status" value="1"/>
</dbReference>
<dbReference type="PRINTS" id="PR01225">
    <property type="entry name" value="EXPANSNFAMLY"/>
</dbReference>
<name>I3SQI8_LOTJA</name>
<dbReference type="GO" id="GO:0005576">
    <property type="term" value="C:extracellular region"/>
    <property type="evidence" value="ECO:0007669"/>
    <property type="project" value="InterPro"/>
</dbReference>
<evidence type="ECO:0008006" key="6">
    <source>
        <dbReference type="Google" id="ProtNLM"/>
    </source>
</evidence>
<evidence type="ECO:0000259" key="4">
    <source>
        <dbReference type="PROSITE" id="PS50843"/>
    </source>
</evidence>
<dbReference type="PROSITE" id="PS50843">
    <property type="entry name" value="EXPANSIN_CBD"/>
    <property type="match status" value="1"/>
</dbReference>
<dbReference type="InterPro" id="IPR007118">
    <property type="entry name" value="Expan_Lol_pI"/>
</dbReference>
<feature type="domain" description="Expansin-like CBD" evidence="4">
    <location>
        <begin position="165"/>
        <end position="242"/>
    </location>
</feature>
<dbReference type="PANTHER" id="PTHR31692">
    <property type="entry name" value="EXPANSIN-B3"/>
    <property type="match status" value="1"/>
</dbReference>
<dbReference type="PROSITE" id="PS50842">
    <property type="entry name" value="EXPANSIN_EG45"/>
    <property type="match status" value="1"/>
</dbReference>
<comment type="similarity">
    <text evidence="1">Belongs to the expansin family.</text>
</comment>
<evidence type="ECO:0000256" key="2">
    <source>
        <dbReference type="SAM" id="SignalP"/>
    </source>
</evidence>